<gene>
    <name evidence="1" type="ORF">HPB51_017316</name>
</gene>
<proteinExistence type="predicted"/>
<evidence type="ECO:0000313" key="2">
    <source>
        <dbReference type="Proteomes" id="UP000821866"/>
    </source>
</evidence>
<dbReference type="Proteomes" id="UP000821866">
    <property type="component" value="Chromosome 10"/>
</dbReference>
<sequence length="96" mass="10715">MAFSSCVPGGLWAAARRRSSIGTALLREFFEPSESAPGSRHEHRPSLPVDRRQSYGMRANRRGGKKEGCVEKFERIVVEGWMNGTRNDGLAMVLNH</sequence>
<accession>A0A9J6EUN8</accession>
<comment type="caution">
    <text evidence="1">The sequence shown here is derived from an EMBL/GenBank/DDBJ whole genome shotgun (WGS) entry which is preliminary data.</text>
</comment>
<organism evidence="1 2">
    <name type="scientific">Rhipicephalus microplus</name>
    <name type="common">Cattle tick</name>
    <name type="synonym">Boophilus microplus</name>
    <dbReference type="NCBI Taxonomy" id="6941"/>
    <lineage>
        <taxon>Eukaryota</taxon>
        <taxon>Metazoa</taxon>
        <taxon>Ecdysozoa</taxon>
        <taxon>Arthropoda</taxon>
        <taxon>Chelicerata</taxon>
        <taxon>Arachnida</taxon>
        <taxon>Acari</taxon>
        <taxon>Parasitiformes</taxon>
        <taxon>Ixodida</taxon>
        <taxon>Ixodoidea</taxon>
        <taxon>Ixodidae</taxon>
        <taxon>Rhipicephalinae</taxon>
        <taxon>Rhipicephalus</taxon>
        <taxon>Boophilus</taxon>
    </lineage>
</organism>
<name>A0A9J6EUN8_RHIMP</name>
<dbReference type="AlphaFoldDB" id="A0A9J6EUN8"/>
<keyword evidence="2" id="KW-1185">Reference proteome</keyword>
<dbReference type="EMBL" id="JABSTU010000002">
    <property type="protein sequence ID" value="KAH8037816.1"/>
    <property type="molecule type" value="Genomic_DNA"/>
</dbReference>
<reference evidence="1" key="2">
    <citation type="submission" date="2021-09" db="EMBL/GenBank/DDBJ databases">
        <authorList>
            <person name="Jia N."/>
            <person name="Wang J."/>
            <person name="Shi W."/>
            <person name="Du L."/>
            <person name="Sun Y."/>
            <person name="Zhan W."/>
            <person name="Jiang J."/>
            <person name="Wang Q."/>
            <person name="Zhang B."/>
            <person name="Ji P."/>
            <person name="Sakyi L.B."/>
            <person name="Cui X."/>
            <person name="Yuan T."/>
            <person name="Jiang B."/>
            <person name="Yang W."/>
            <person name="Lam T.T.-Y."/>
            <person name="Chang Q."/>
            <person name="Ding S."/>
            <person name="Wang X."/>
            <person name="Zhu J."/>
            <person name="Ruan X."/>
            <person name="Zhao L."/>
            <person name="Wei J."/>
            <person name="Que T."/>
            <person name="Du C."/>
            <person name="Cheng J."/>
            <person name="Dai P."/>
            <person name="Han X."/>
            <person name="Huang E."/>
            <person name="Gao Y."/>
            <person name="Liu J."/>
            <person name="Shao H."/>
            <person name="Ye R."/>
            <person name="Li L."/>
            <person name="Wei W."/>
            <person name="Wang X."/>
            <person name="Wang C."/>
            <person name="Huo Q."/>
            <person name="Li W."/>
            <person name="Guo W."/>
            <person name="Chen H."/>
            <person name="Chen S."/>
            <person name="Zhou L."/>
            <person name="Zhou L."/>
            <person name="Ni X."/>
            <person name="Tian J."/>
            <person name="Zhou Y."/>
            <person name="Sheng Y."/>
            <person name="Liu T."/>
            <person name="Pan Y."/>
            <person name="Xia L."/>
            <person name="Li J."/>
            <person name="Zhao F."/>
            <person name="Cao W."/>
        </authorList>
    </citation>
    <scope>NUCLEOTIDE SEQUENCE</scope>
    <source>
        <strain evidence="1">Rmic-2018</strain>
        <tissue evidence="1">Larvae</tissue>
    </source>
</reference>
<evidence type="ECO:0000313" key="1">
    <source>
        <dbReference type="EMBL" id="KAH8037816.1"/>
    </source>
</evidence>
<reference evidence="1" key="1">
    <citation type="journal article" date="2020" name="Cell">
        <title>Large-Scale Comparative Analyses of Tick Genomes Elucidate Their Genetic Diversity and Vector Capacities.</title>
        <authorList>
            <consortium name="Tick Genome and Microbiome Consortium (TIGMIC)"/>
            <person name="Jia N."/>
            <person name="Wang J."/>
            <person name="Shi W."/>
            <person name="Du L."/>
            <person name="Sun Y."/>
            <person name="Zhan W."/>
            <person name="Jiang J.F."/>
            <person name="Wang Q."/>
            <person name="Zhang B."/>
            <person name="Ji P."/>
            <person name="Bell-Sakyi L."/>
            <person name="Cui X.M."/>
            <person name="Yuan T.T."/>
            <person name="Jiang B.G."/>
            <person name="Yang W.F."/>
            <person name="Lam T.T."/>
            <person name="Chang Q.C."/>
            <person name="Ding S.J."/>
            <person name="Wang X.J."/>
            <person name="Zhu J.G."/>
            <person name="Ruan X.D."/>
            <person name="Zhao L."/>
            <person name="Wei J.T."/>
            <person name="Ye R.Z."/>
            <person name="Que T.C."/>
            <person name="Du C.H."/>
            <person name="Zhou Y.H."/>
            <person name="Cheng J.X."/>
            <person name="Dai P.F."/>
            <person name="Guo W.B."/>
            <person name="Han X.H."/>
            <person name="Huang E.J."/>
            <person name="Li L.F."/>
            <person name="Wei W."/>
            <person name="Gao Y.C."/>
            <person name="Liu J.Z."/>
            <person name="Shao H.Z."/>
            <person name="Wang X."/>
            <person name="Wang C.C."/>
            <person name="Yang T.C."/>
            <person name="Huo Q.B."/>
            <person name="Li W."/>
            <person name="Chen H.Y."/>
            <person name="Chen S.E."/>
            <person name="Zhou L.G."/>
            <person name="Ni X.B."/>
            <person name="Tian J.H."/>
            <person name="Sheng Y."/>
            <person name="Liu T."/>
            <person name="Pan Y.S."/>
            <person name="Xia L.Y."/>
            <person name="Li J."/>
            <person name="Zhao F."/>
            <person name="Cao W.C."/>
        </authorList>
    </citation>
    <scope>NUCLEOTIDE SEQUENCE</scope>
    <source>
        <strain evidence="1">Rmic-2018</strain>
    </source>
</reference>
<protein>
    <submittedName>
        <fullName evidence="1">Uncharacterized protein</fullName>
    </submittedName>
</protein>